<feature type="compositionally biased region" description="Basic and acidic residues" evidence="6">
    <location>
        <begin position="763"/>
        <end position="772"/>
    </location>
</feature>
<evidence type="ECO:0000256" key="1">
    <source>
        <dbReference type="ARBA" id="ARBA00004123"/>
    </source>
</evidence>
<dbReference type="SUPFAM" id="SSF54928">
    <property type="entry name" value="RNA-binding domain, RBD"/>
    <property type="match status" value="2"/>
</dbReference>
<sequence length="1008" mass="110055">MSEADFIAFPPASEAGSSTPKKTGGRAFKERINTTLFVSSLPYTATSTDLVTHFSYLGPVRHGFVATDKASGKSKGVGYVTYSLKEDAEQALLELDNKDFGGNGRKIRVGWATARPGTLERIKKAEIAAEEPGKVYQPGLRVKSIDTSSASTSAAGAAGVKVEEGEEGKDPKAIRTVVVSGLPEVTKAVLWKKVRKVNEGIEVLFPVEGQEGVAHLVFPSHGEAVKGIGKLHGHTYKEKIVSAMLKKRVEKLGMGQAAGKGVSHAGRLIVRNLAWHTTEQDLRATFLPYGPINSIDLPKAPSNFPERNGKDAKPRARGFAFVWFVAKTDAEKAIEGVNGKPIKYASEAARANAKKEEARVVAVDWALSKDKWEEIKKDGEGVKKEEAEEEGSSDEEENGEEGEDEDVEMKEGAEEQEEDEDVKPVKPTLPTVDVGSTLFIRNLPFEVTEQELNTLFRSFGPLRYARITMDKTTGRSRGSGFVCFWKTEDADAAIEEAERVNQETGTNSTPLGGGNNPFALPSVLTVDPSSSLASRLVINGRSLEVTRAVTREQAGQMKEDGERARATGDKRNTYLMREGVVFPNSPAAASLPAAELEKRQEAFNARRTLLRSNPSLYISKTRLSIRQLPLFVTDRTLKRLAIHAIRTFDAEVEAETREPLTRIEEFDDTLSPAIAARGDKGKNKKKAERETPVIQSKVVRQTEKVDPLTNMGRSKGYGFLEIRSHREALKVLRWANNNAEIGELVWGWWKEEMKEVLERAKKELESRRKPVEVAEEGEEGKKVEGKEKEKESIEELEARVRKLEERSREGDDRSSGGMRGGKTLMIEFSIENVQVVKRRVEKITTARSDSRSDPRPAKRAAVDSDDEGAAPAPAVTRAAGPGGRDRSKRQRTDGPAPSTTTPAADGAARRVEKREKANASGKKPQWKPPVQQSNKAPGEKTARGRERTEKRDKERAAKAAAAGGGGGAGGAAGGAPTETSGEKRGIEKQGANLGSMIGRKRRMRKGGK</sequence>
<feature type="region of interest" description="Disordered" evidence="6">
    <location>
        <begin position="378"/>
        <end position="429"/>
    </location>
</feature>
<keyword evidence="4" id="KW-0539">Nucleus</keyword>
<name>A0AA38LSA3_9TREE</name>
<comment type="subcellular location">
    <subcellularLocation>
        <location evidence="1">Nucleus</location>
    </subcellularLocation>
</comment>
<dbReference type="InterPro" id="IPR000504">
    <property type="entry name" value="RRM_dom"/>
</dbReference>
<feature type="compositionally biased region" description="Basic residues" evidence="6">
    <location>
        <begin position="998"/>
        <end position="1008"/>
    </location>
</feature>
<dbReference type="PROSITE" id="PS50102">
    <property type="entry name" value="RRM"/>
    <property type="match status" value="3"/>
</dbReference>
<feature type="domain" description="RRM" evidence="7">
    <location>
        <begin position="34"/>
        <end position="114"/>
    </location>
</feature>
<keyword evidence="2" id="KW-0677">Repeat</keyword>
<feature type="compositionally biased region" description="Basic and acidic residues" evidence="6">
    <location>
        <begin position="843"/>
        <end position="862"/>
    </location>
</feature>
<reference evidence="8" key="1">
    <citation type="journal article" date="2022" name="G3 (Bethesda)">
        <title>High quality genome of the basidiomycete yeast Dioszegia hungarica PDD-24b-2 isolated from cloud water.</title>
        <authorList>
            <person name="Jarrige D."/>
            <person name="Haridas S."/>
            <person name="Bleykasten-Grosshans C."/>
            <person name="Joly M."/>
            <person name="Nadalig T."/>
            <person name="Sancelme M."/>
            <person name="Vuilleumier S."/>
            <person name="Grigoriev I.V."/>
            <person name="Amato P."/>
            <person name="Bringel F."/>
        </authorList>
    </citation>
    <scope>NUCLEOTIDE SEQUENCE</scope>
    <source>
        <strain evidence="8">PDD-24b-2</strain>
    </source>
</reference>
<protein>
    <recommendedName>
        <fullName evidence="7">RRM domain-containing protein</fullName>
    </recommendedName>
</protein>
<dbReference type="RefSeq" id="XP_052945384.1">
    <property type="nucleotide sequence ID" value="XM_053092876.1"/>
</dbReference>
<dbReference type="InterPro" id="IPR051945">
    <property type="entry name" value="RRM_MRD1_RNA_proc_ribogen"/>
</dbReference>
<evidence type="ECO:0000256" key="5">
    <source>
        <dbReference type="PROSITE-ProRule" id="PRU00176"/>
    </source>
</evidence>
<dbReference type="InterPro" id="IPR012677">
    <property type="entry name" value="Nucleotide-bd_a/b_plait_sf"/>
</dbReference>
<dbReference type="Pfam" id="PF00076">
    <property type="entry name" value="RRM_1"/>
    <property type="match status" value="3"/>
</dbReference>
<accession>A0AA38LSA3</accession>
<dbReference type="Gene3D" id="3.30.70.330">
    <property type="match status" value="3"/>
</dbReference>
<proteinExistence type="predicted"/>
<dbReference type="PANTHER" id="PTHR48039:SF5">
    <property type="entry name" value="RNA-BINDING PROTEIN 28"/>
    <property type="match status" value="1"/>
</dbReference>
<dbReference type="CDD" id="cd12676">
    <property type="entry name" value="RRM3_Nop4p"/>
    <property type="match status" value="1"/>
</dbReference>
<feature type="domain" description="RRM" evidence="7">
    <location>
        <begin position="436"/>
        <end position="550"/>
    </location>
</feature>
<dbReference type="GeneID" id="77732081"/>
<feature type="region of interest" description="Disordered" evidence="6">
    <location>
        <begin position="763"/>
        <end position="823"/>
    </location>
</feature>
<dbReference type="AlphaFoldDB" id="A0AA38LSA3"/>
<feature type="compositionally biased region" description="Basic and acidic residues" evidence="6">
    <location>
        <begin position="779"/>
        <end position="814"/>
    </location>
</feature>
<feature type="compositionally biased region" description="Gly residues" evidence="6">
    <location>
        <begin position="962"/>
        <end position="973"/>
    </location>
</feature>
<evidence type="ECO:0000313" key="8">
    <source>
        <dbReference type="EMBL" id="KAI9635607.1"/>
    </source>
</evidence>
<dbReference type="InterPro" id="IPR034808">
    <property type="entry name" value="Nop4p_RRM3"/>
</dbReference>
<dbReference type="Proteomes" id="UP001164286">
    <property type="component" value="Unassembled WGS sequence"/>
</dbReference>
<feature type="compositionally biased region" description="Acidic residues" evidence="6">
    <location>
        <begin position="387"/>
        <end position="421"/>
    </location>
</feature>
<dbReference type="InterPro" id="IPR035979">
    <property type="entry name" value="RBD_domain_sf"/>
</dbReference>
<dbReference type="PANTHER" id="PTHR48039">
    <property type="entry name" value="RNA-BINDING MOTIF PROTEIN 14B"/>
    <property type="match status" value="1"/>
</dbReference>
<comment type="caution">
    <text evidence="8">The sequence shown here is derived from an EMBL/GenBank/DDBJ whole genome shotgun (WGS) entry which is preliminary data.</text>
</comment>
<feature type="compositionally biased region" description="Basic and acidic residues" evidence="6">
    <location>
        <begin position="907"/>
        <end position="917"/>
    </location>
</feature>
<evidence type="ECO:0000256" key="6">
    <source>
        <dbReference type="SAM" id="MobiDB-lite"/>
    </source>
</evidence>
<dbReference type="GO" id="GO:0005730">
    <property type="term" value="C:nucleolus"/>
    <property type="evidence" value="ECO:0007669"/>
    <property type="project" value="TreeGrafter"/>
</dbReference>
<dbReference type="SMART" id="SM00360">
    <property type="entry name" value="RRM"/>
    <property type="match status" value="4"/>
</dbReference>
<organism evidence="8 9">
    <name type="scientific">Dioszegia hungarica</name>
    <dbReference type="NCBI Taxonomy" id="4972"/>
    <lineage>
        <taxon>Eukaryota</taxon>
        <taxon>Fungi</taxon>
        <taxon>Dikarya</taxon>
        <taxon>Basidiomycota</taxon>
        <taxon>Agaricomycotina</taxon>
        <taxon>Tremellomycetes</taxon>
        <taxon>Tremellales</taxon>
        <taxon>Bulleribasidiaceae</taxon>
        <taxon>Dioszegia</taxon>
    </lineage>
</organism>
<feature type="compositionally biased region" description="Basic and acidic residues" evidence="6">
    <location>
        <begin position="937"/>
        <end position="957"/>
    </location>
</feature>
<evidence type="ECO:0000313" key="9">
    <source>
        <dbReference type="Proteomes" id="UP001164286"/>
    </source>
</evidence>
<feature type="compositionally biased region" description="Low complexity" evidence="6">
    <location>
        <begin position="869"/>
        <end position="879"/>
    </location>
</feature>
<evidence type="ECO:0000259" key="7">
    <source>
        <dbReference type="PROSITE" id="PS50102"/>
    </source>
</evidence>
<evidence type="ECO:0000256" key="3">
    <source>
        <dbReference type="ARBA" id="ARBA00022884"/>
    </source>
</evidence>
<dbReference type="GO" id="GO:0003729">
    <property type="term" value="F:mRNA binding"/>
    <property type="evidence" value="ECO:0007669"/>
    <property type="project" value="TreeGrafter"/>
</dbReference>
<feature type="region of interest" description="Disordered" evidence="6">
    <location>
        <begin position="843"/>
        <end position="1008"/>
    </location>
</feature>
<dbReference type="FunFam" id="3.30.70.330:FF:000406">
    <property type="entry name" value="Related to Nucleolar protein NOP4"/>
    <property type="match status" value="1"/>
</dbReference>
<keyword evidence="3 5" id="KW-0694">RNA-binding</keyword>
<keyword evidence="9" id="KW-1185">Reference proteome</keyword>
<evidence type="ECO:0000256" key="4">
    <source>
        <dbReference type="ARBA" id="ARBA00023242"/>
    </source>
</evidence>
<evidence type="ECO:0000256" key="2">
    <source>
        <dbReference type="ARBA" id="ARBA00022737"/>
    </source>
</evidence>
<gene>
    <name evidence="8" type="ORF">MKK02DRAFT_44299</name>
</gene>
<feature type="domain" description="RRM" evidence="7">
    <location>
        <begin position="266"/>
        <end position="368"/>
    </location>
</feature>
<dbReference type="EMBL" id="JAKWFO010000005">
    <property type="protein sequence ID" value="KAI9635607.1"/>
    <property type="molecule type" value="Genomic_DNA"/>
</dbReference>